<dbReference type="Proteomes" id="UP000005536">
    <property type="component" value="Unassembled WGS sequence"/>
</dbReference>
<sequence>MRIGSFQTAFLLEKQTGVSVVSNTGKHPLYGFQTALSQYPFMQNQVRARGG</sequence>
<proteinExistence type="predicted"/>
<evidence type="ECO:0000313" key="2">
    <source>
        <dbReference type="Proteomes" id="UP000005536"/>
    </source>
</evidence>
<gene>
    <name evidence="1" type="ORF">NEIELOOT_01920</name>
</gene>
<organism evidence="1 2">
    <name type="scientific">Neisseria elongata subsp. glycolytica ATCC 29315</name>
    <dbReference type="NCBI Taxonomy" id="546263"/>
    <lineage>
        <taxon>Bacteria</taxon>
        <taxon>Pseudomonadati</taxon>
        <taxon>Pseudomonadota</taxon>
        <taxon>Betaproteobacteria</taxon>
        <taxon>Neisseriales</taxon>
        <taxon>Neisseriaceae</taxon>
        <taxon>Neisseria</taxon>
    </lineage>
</organism>
<name>D4DS77_NEIEG</name>
<accession>D4DS77</accession>
<dbReference type="AlphaFoldDB" id="D4DS77"/>
<evidence type="ECO:0000313" key="1">
    <source>
        <dbReference type="EMBL" id="EFE49330.1"/>
    </source>
</evidence>
<protein>
    <submittedName>
        <fullName evidence="1">Uncharacterized protein</fullName>
    </submittedName>
</protein>
<comment type="caution">
    <text evidence="1">The sequence shown here is derived from an EMBL/GenBank/DDBJ whole genome shotgun (WGS) entry which is preliminary data.</text>
</comment>
<reference evidence="1 2" key="1">
    <citation type="submission" date="2010-02" db="EMBL/GenBank/DDBJ databases">
        <authorList>
            <person name="Weinstock G."/>
            <person name="Sodergren E."/>
            <person name="Clifton S."/>
            <person name="Fulton L."/>
            <person name="Fulton B."/>
            <person name="Courtney L."/>
            <person name="Fronick C."/>
            <person name="Harrison M."/>
            <person name="Strong C."/>
            <person name="Farmer C."/>
            <person name="Delahaunty K."/>
            <person name="Markovic C."/>
            <person name="Hall O."/>
            <person name="Minx P."/>
            <person name="Tomlinson C."/>
            <person name="Mitreva M."/>
            <person name="Nelson J."/>
            <person name="Hou S."/>
            <person name="Wollam A."/>
            <person name="Pepin K.H."/>
            <person name="Johnson M."/>
            <person name="Bhonagiri V."/>
            <person name="Zhang X."/>
            <person name="Suruliraj S."/>
            <person name="Warren W."/>
            <person name="Chinwalla A."/>
            <person name="Mardis E.R."/>
            <person name="Wilson R.K."/>
        </authorList>
    </citation>
    <scope>NUCLEOTIDE SEQUENCE [LARGE SCALE GENOMIC DNA]</scope>
    <source>
        <strain evidence="1 2">ATCC 29315</strain>
    </source>
</reference>
<dbReference type="EMBL" id="ADBF01000184">
    <property type="protein sequence ID" value="EFE49330.1"/>
    <property type="molecule type" value="Genomic_DNA"/>
</dbReference>